<keyword evidence="2" id="KW-1185">Reference proteome</keyword>
<dbReference type="AlphaFoldDB" id="A0A232EE55"/>
<gene>
    <name evidence="1" type="ORF">TSAR_009212</name>
</gene>
<sequence length="51" mass="5983">MNYAKAIQTDNFPKKEEAIVIDSIQEFRVKDYITEIAKYTLPTNIRFVSND</sequence>
<accession>A0A232EE55</accession>
<evidence type="ECO:0000313" key="2">
    <source>
        <dbReference type="Proteomes" id="UP000215335"/>
    </source>
</evidence>
<evidence type="ECO:0000313" key="1">
    <source>
        <dbReference type="EMBL" id="OXU16623.1"/>
    </source>
</evidence>
<comment type="caution">
    <text evidence="1">The sequence shown here is derived from an EMBL/GenBank/DDBJ whole genome shotgun (WGS) entry which is preliminary data.</text>
</comment>
<dbReference type="EMBL" id="NNAY01005576">
    <property type="protein sequence ID" value="OXU16623.1"/>
    <property type="molecule type" value="Genomic_DNA"/>
</dbReference>
<proteinExistence type="predicted"/>
<organism evidence="1 2">
    <name type="scientific">Trichomalopsis sarcophagae</name>
    <dbReference type="NCBI Taxonomy" id="543379"/>
    <lineage>
        <taxon>Eukaryota</taxon>
        <taxon>Metazoa</taxon>
        <taxon>Ecdysozoa</taxon>
        <taxon>Arthropoda</taxon>
        <taxon>Hexapoda</taxon>
        <taxon>Insecta</taxon>
        <taxon>Pterygota</taxon>
        <taxon>Neoptera</taxon>
        <taxon>Endopterygota</taxon>
        <taxon>Hymenoptera</taxon>
        <taxon>Apocrita</taxon>
        <taxon>Proctotrupomorpha</taxon>
        <taxon>Chalcidoidea</taxon>
        <taxon>Pteromalidae</taxon>
        <taxon>Pteromalinae</taxon>
        <taxon>Trichomalopsis</taxon>
    </lineage>
</organism>
<protein>
    <submittedName>
        <fullName evidence="1">Uncharacterized protein</fullName>
    </submittedName>
</protein>
<reference evidence="1 2" key="1">
    <citation type="journal article" date="2017" name="Curr. Biol.">
        <title>The Evolution of Venom by Co-option of Single-Copy Genes.</title>
        <authorList>
            <person name="Martinson E.O."/>
            <person name="Mrinalini"/>
            <person name="Kelkar Y.D."/>
            <person name="Chang C.H."/>
            <person name="Werren J.H."/>
        </authorList>
    </citation>
    <scope>NUCLEOTIDE SEQUENCE [LARGE SCALE GENOMIC DNA]</scope>
    <source>
        <strain evidence="1 2">Alberta</strain>
        <tissue evidence="1">Whole body</tissue>
    </source>
</reference>
<dbReference type="Proteomes" id="UP000215335">
    <property type="component" value="Unassembled WGS sequence"/>
</dbReference>
<name>A0A232EE55_9HYME</name>